<dbReference type="GO" id="GO:0051301">
    <property type="term" value="P:cell division"/>
    <property type="evidence" value="ECO:0007669"/>
    <property type="project" value="UniProtKB-KW"/>
</dbReference>
<dbReference type="PANTHER" id="PTHR37820:SF1">
    <property type="entry name" value="CELL DIVISION PROTEIN FTSQ"/>
    <property type="match status" value="1"/>
</dbReference>
<evidence type="ECO:0000313" key="8">
    <source>
        <dbReference type="EMBL" id="OQA53120.1"/>
    </source>
</evidence>
<evidence type="ECO:0000256" key="6">
    <source>
        <dbReference type="SAM" id="Phobius"/>
    </source>
</evidence>
<reference evidence="8" key="1">
    <citation type="submission" date="2017-02" db="EMBL/GenBank/DDBJ databases">
        <title>Delving into the versatile metabolic prowess of the omnipresent phylum Bacteroidetes.</title>
        <authorList>
            <person name="Nobu M.K."/>
            <person name="Mei R."/>
            <person name="Narihiro T."/>
            <person name="Kuroda K."/>
            <person name="Liu W.-T."/>
        </authorList>
    </citation>
    <scope>NUCLEOTIDE SEQUENCE</scope>
    <source>
        <strain evidence="8">ADurb.Bin280</strain>
    </source>
</reference>
<keyword evidence="6" id="KW-0472">Membrane</keyword>
<dbReference type="InterPro" id="IPR050487">
    <property type="entry name" value="FtsQ_DivIB"/>
</dbReference>
<dbReference type="PANTHER" id="PTHR37820">
    <property type="entry name" value="CELL DIVISION PROTEIN DIVIB"/>
    <property type="match status" value="1"/>
</dbReference>
<protein>
    <submittedName>
        <fullName evidence="8">Cell division protein FtsQ</fullName>
    </submittedName>
</protein>
<dbReference type="Gene3D" id="3.10.20.310">
    <property type="entry name" value="membrane protein fhac"/>
    <property type="match status" value="1"/>
</dbReference>
<dbReference type="GO" id="GO:0005886">
    <property type="term" value="C:plasma membrane"/>
    <property type="evidence" value="ECO:0007669"/>
    <property type="project" value="TreeGrafter"/>
</dbReference>
<sequence length="261" mass="29912">MNNLNPDYNKLRRKEILLRTQKQDKKRSFSLSPRIVRFLKNLAYSVVLIFVIYFAVFSPTFRIRDVKAEGIETGEIYDRIALDMMGKNIFLINIAGYLKKITAEFPVIEEARVVRGLPSTLRVEIKERDVALIWCNEKCFEIDNRGLAYRETQNSPTGIVVSDKSNIEINIGDKVVSQKFVDFYKKSIDAFERIGVSVSEASVEDTTFKLSFKTQKGYTVIFDTSSSLENQIYALEQIIANGDQEIGEYVDLRVEGLAYVK</sequence>
<dbReference type="AlphaFoldDB" id="A0A1V5SEZ6"/>
<keyword evidence="2 8" id="KW-0132">Cell division</keyword>
<keyword evidence="5" id="KW-0131">Cell cycle</keyword>
<proteinExistence type="predicted"/>
<dbReference type="EMBL" id="MWBO01000010">
    <property type="protein sequence ID" value="OQA53120.1"/>
    <property type="molecule type" value="Genomic_DNA"/>
</dbReference>
<dbReference type="Pfam" id="PF08478">
    <property type="entry name" value="POTRA_1"/>
    <property type="match status" value="1"/>
</dbReference>
<evidence type="ECO:0000256" key="2">
    <source>
        <dbReference type="ARBA" id="ARBA00022618"/>
    </source>
</evidence>
<evidence type="ECO:0000256" key="3">
    <source>
        <dbReference type="ARBA" id="ARBA00022692"/>
    </source>
</evidence>
<keyword evidence="1" id="KW-1003">Cell membrane</keyword>
<gene>
    <name evidence="8" type="ORF">BWY43_00193</name>
</gene>
<evidence type="ECO:0000256" key="5">
    <source>
        <dbReference type="ARBA" id="ARBA00023306"/>
    </source>
</evidence>
<keyword evidence="4 6" id="KW-1133">Transmembrane helix</keyword>
<feature type="domain" description="POTRA" evidence="7">
    <location>
        <begin position="72"/>
        <end position="128"/>
    </location>
</feature>
<feature type="transmembrane region" description="Helical" evidence="6">
    <location>
        <begin position="42"/>
        <end position="61"/>
    </location>
</feature>
<keyword evidence="3 6" id="KW-0812">Transmembrane</keyword>
<evidence type="ECO:0000256" key="1">
    <source>
        <dbReference type="ARBA" id="ARBA00022475"/>
    </source>
</evidence>
<dbReference type="InterPro" id="IPR013685">
    <property type="entry name" value="POTRA_FtsQ_type"/>
</dbReference>
<evidence type="ECO:0000256" key="4">
    <source>
        <dbReference type="ARBA" id="ARBA00022989"/>
    </source>
</evidence>
<organism evidence="8">
    <name type="scientific">candidate division WS2 bacterium ADurb.Bin280</name>
    <dbReference type="NCBI Taxonomy" id="1852829"/>
    <lineage>
        <taxon>Bacteria</taxon>
        <taxon>candidate division WS2</taxon>
    </lineage>
</organism>
<name>A0A1V5SEZ6_9BACT</name>
<dbReference type="Proteomes" id="UP000485367">
    <property type="component" value="Unassembled WGS sequence"/>
</dbReference>
<evidence type="ECO:0000259" key="7">
    <source>
        <dbReference type="Pfam" id="PF08478"/>
    </source>
</evidence>
<comment type="caution">
    <text evidence="8">The sequence shown here is derived from an EMBL/GenBank/DDBJ whole genome shotgun (WGS) entry which is preliminary data.</text>
</comment>
<accession>A0A1V5SEZ6</accession>